<dbReference type="Gene3D" id="3.10.10.10">
    <property type="entry name" value="HIV Type 1 Reverse Transcriptase, subunit A, domain 1"/>
    <property type="match status" value="1"/>
</dbReference>
<accession>A0ABM4GG20</accession>
<gene>
    <name evidence="5" type="primary">LOC121502621</name>
</gene>
<evidence type="ECO:0008006" key="6">
    <source>
        <dbReference type="Google" id="ProtNLM"/>
    </source>
</evidence>
<feature type="domain" description="Peptidase A2" evidence="2">
    <location>
        <begin position="346"/>
        <end position="430"/>
    </location>
</feature>
<dbReference type="Pfam" id="PF18701">
    <property type="entry name" value="DUF5641"/>
    <property type="match status" value="1"/>
</dbReference>
<dbReference type="Gene3D" id="3.30.70.270">
    <property type="match status" value="1"/>
</dbReference>
<dbReference type="RefSeq" id="XP_070141661.1">
    <property type="nucleotide sequence ID" value="XM_070285560.1"/>
</dbReference>
<evidence type="ECO:0000313" key="4">
    <source>
        <dbReference type="Proteomes" id="UP001652661"/>
    </source>
</evidence>
<dbReference type="InterPro" id="IPR001584">
    <property type="entry name" value="Integrase_cat-core"/>
</dbReference>
<evidence type="ECO:0000256" key="1">
    <source>
        <dbReference type="ARBA" id="ARBA00022801"/>
    </source>
</evidence>
<dbReference type="InterPro" id="IPR021109">
    <property type="entry name" value="Peptidase_aspartic_dom_sf"/>
</dbReference>
<dbReference type="InterPro" id="IPR040676">
    <property type="entry name" value="DUF5641"/>
</dbReference>
<dbReference type="Gene3D" id="2.40.70.10">
    <property type="entry name" value="Acid Proteases"/>
    <property type="match status" value="1"/>
</dbReference>
<dbReference type="Pfam" id="PF17921">
    <property type="entry name" value="Integrase_H2C2"/>
    <property type="match status" value="1"/>
</dbReference>
<dbReference type="Pfam" id="PF03564">
    <property type="entry name" value="DUF1759"/>
    <property type="match status" value="1"/>
</dbReference>
<dbReference type="PANTHER" id="PTHR47331">
    <property type="entry name" value="PHD-TYPE DOMAIN-CONTAINING PROTEIN"/>
    <property type="match status" value="1"/>
</dbReference>
<dbReference type="GeneID" id="121502621"/>
<dbReference type="InterPro" id="IPR036397">
    <property type="entry name" value="RNaseH_sf"/>
</dbReference>
<dbReference type="InterPro" id="IPR001995">
    <property type="entry name" value="Peptidase_A2_cat"/>
</dbReference>
<protein>
    <recommendedName>
        <fullName evidence="6">Endonuclease</fullName>
    </recommendedName>
</protein>
<dbReference type="InterPro" id="IPR005312">
    <property type="entry name" value="DUF1759"/>
</dbReference>
<dbReference type="InterPro" id="IPR000477">
    <property type="entry name" value="RT_dom"/>
</dbReference>
<dbReference type="SUPFAM" id="SSF50630">
    <property type="entry name" value="Acid proteases"/>
    <property type="match status" value="1"/>
</dbReference>
<keyword evidence="4" id="KW-1185">Reference proteome</keyword>
<feature type="domain" description="Integrase catalytic" evidence="3">
    <location>
        <begin position="1293"/>
        <end position="1492"/>
    </location>
</feature>
<organism evidence="4 5">
    <name type="scientific">Drosophila kikkawai</name>
    <name type="common">Fruit fly</name>
    <dbReference type="NCBI Taxonomy" id="30033"/>
    <lineage>
        <taxon>Eukaryota</taxon>
        <taxon>Metazoa</taxon>
        <taxon>Ecdysozoa</taxon>
        <taxon>Arthropoda</taxon>
        <taxon>Hexapoda</taxon>
        <taxon>Insecta</taxon>
        <taxon>Pterygota</taxon>
        <taxon>Neoptera</taxon>
        <taxon>Endopterygota</taxon>
        <taxon>Diptera</taxon>
        <taxon>Brachycera</taxon>
        <taxon>Muscomorpha</taxon>
        <taxon>Ephydroidea</taxon>
        <taxon>Drosophilidae</taxon>
        <taxon>Drosophila</taxon>
        <taxon>Sophophora</taxon>
    </lineage>
</organism>
<dbReference type="Gene3D" id="1.10.340.70">
    <property type="match status" value="1"/>
</dbReference>
<evidence type="ECO:0000259" key="2">
    <source>
        <dbReference type="PROSITE" id="PS50175"/>
    </source>
</evidence>
<sequence>MASAEKPTAEQPTAEPPTAATVSLRKFIAASDRVSIFEAKINTPGQAFPSLHLLQVRLQQVRALWDKVETEYDTCSDLIAQEGSLEMVSVLQSKYDYCYSVYESCSAEISATIDSATPQAVQPPSQPIISSGCRLPPCDIGVFDGDYLRWPTFRDLFTAVYVNNPWLTPVEKLFHLLTKTSGEAKAIVSKSPLTNDGFSAWEALQDRFQNKRLLVNSQLKLLFNLSSISQESGHALKKLQSTIQGCLTALAHSQISTDNWDCLLVFLCANKLPKVTLSLWEQSLTSKSDIPAWEEMNTFLSERYRTLEAIEDMKPTQAVPKKLQSFETKVSTKPKGRSSEHGNYRARALIDSGSEATFISERLFNLIKLPFRSIQTQVSGLNQSVSAKSTRLCHFQVRSPTKPGLQLDTAAYVLPALAGKLPSYPIARDSLKDLPALQWADPKFYESLQIDVLIGADILPSVMLSGTRGNICGSLLGQETIFGWVLTGPISQLNSNRVASFTTQVHQVGDEALDTLLSKFWEVEDLPVKMVKESDSYCERNFLQTTKKDARGRYVVTLPFCDPVNSGSNLGYSRSIALAQFLRNENRLKRDFPLKEQYDSVIQEYLDLGHMKEVPSTHNSPTYYLPHHAVIKPESTTTKLRVVFNASSPSANGTSLNDILHAGPVLQSDLTIQILKWRCFQYVFSEDITKMYRQIWVDSKHTPFQRILFRNKEGDIRDFELQTVTFGVNCAPFLAIRVLQQLAKDVQGPFPQASRILQHHMYVDDVLAGANSVKDAQDSVQELRAALSSAGFPIRKWTSNHKSILSNIPAEHLLHSEFLDIDAESTAKTLGIRWRAKSDEFYFVPPELIVEPSYTKREVLSQIAKLFDPAGWLAPFIIRSKMFMQEIWLQDLGWDDKLPTHMSQRWQSFLKEYSHLNKIRVPRWVGYQPEVIVEHHGFCDASQKAYGAAIYVRVEMGHQILTRLLTAKTRVAPVKTVSLPRLELCGAVLLTEMVTAILPHLPTASSDLRCWTDSTIVLAWLRKPACNWTTFVANRVAKITQATPVDCWAHVPSEQNSADLASRGVPLNDLADSKLWWQGPEWLQGPRQLWPAQNAIDPTELEQRAVKVHFSKTPSEEYLERFSKLDKALRVLTYVLRFLKRCRKSSISPTSRPTSDEIREAERVFISIAQRRAYGQEQKHLAEKGSLPVSSPIANLFPFIDQHGLLRACGRLTAAKGLQYDERHPIILPYDCRLSRLLIQFAHQITLHGGSQLIVRLIRSKYWIPKIKNLVKAVVNPCKICTIYKKRLQTQLMGDFPTDRVSFSRAFTYTGVDYAGPFEIKNYTGRACLITKGYVCVFVCFSTKAIHLEPTSDLTTEKFLAAFARFAARRGCPQRVHSDNGKTFVGAATLLSRDFRQAVKESVTDAYSHQGLVWRFIPPGAPHMGGLWEAGVKSFKTLFYKASATRKYTFEELATLFAKIEACLNSRPISPMSEDPSDLLALTPGHFLVGGPLLSTAEPEIKGEAKSILNRWQHLKAQHQQFSVRWKEEYLKKLHKRYKWQYPTRNLQIGDIVVVK</sequence>
<reference evidence="5" key="1">
    <citation type="submission" date="2025-08" db="UniProtKB">
        <authorList>
            <consortium name="RefSeq"/>
        </authorList>
    </citation>
    <scope>IDENTIFICATION</scope>
    <source>
        <strain evidence="5">14028-0561.14</strain>
        <tissue evidence="5">Whole fly</tissue>
    </source>
</reference>
<dbReference type="Proteomes" id="UP001652661">
    <property type="component" value="Chromosome 3L"/>
</dbReference>
<evidence type="ECO:0000259" key="3">
    <source>
        <dbReference type="PROSITE" id="PS50994"/>
    </source>
</evidence>
<dbReference type="PANTHER" id="PTHR47331:SF1">
    <property type="entry name" value="GAG-LIKE PROTEIN"/>
    <property type="match status" value="1"/>
</dbReference>
<proteinExistence type="predicted"/>
<keyword evidence="1" id="KW-0378">Hydrolase</keyword>
<dbReference type="InterPro" id="IPR012337">
    <property type="entry name" value="RNaseH-like_sf"/>
</dbReference>
<dbReference type="SUPFAM" id="SSF56672">
    <property type="entry name" value="DNA/RNA polymerases"/>
    <property type="match status" value="1"/>
</dbReference>
<dbReference type="InterPro" id="IPR041588">
    <property type="entry name" value="Integrase_H2C2"/>
</dbReference>
<dbReference type="InterPro" id="IPR043502">
    <property type="entry name" value="DNA/RNA_pol_sf"/>
</dbReference>
<evidence type="ECO:0000313" key="5">
    <source>
        <dbReference type="RefSeq" id="XP_070141661.1"/>
    </source>
</evidence>
<dbReference type="InterPro" id="IPR008042">
    <property type="entry name" value="Retrotrans_Pao"/>
</dbReference>
<dbReference type="Pfam" id="PF00078">
    <property type="entry name" value="RVT_1"/>
    <property type="match status" value="1"/>
</dbReference>
<dbReference type="CDD" id="cd00303">
    <property type="entry name" value="retropepsin_like"/>
    <property type="match status" value="1"/>
</dbReference>
<dbReference type="CDD" id="cd01644">
    <property type="entry name" value="RT_pepA17"/>
    <property type="match status" value="1"/>
</dbReference>
<dbReference type="SUPFAM" id="SSF53098">
    <property type="entry name" value="Ribonuclease H-like"/>
    <property type="match status" value="1"/>
</dbReference>
<dbReference type="Pfam" id="PF05380">
    <property type="entry name" value="Peptidase_A17"/>
    <property type="match status" value="1"/>
</dbReference>
<dbReference type="InterPro" id="IPR043128">
    <property type="entry name" value="Rev_trsase/Diguanyl_cyclase"/>
</dbReference>
<name>A0ABM4GG20_DROKI</name>
<dbReference type="PROSITE" id="PS50175">
    <property type="entry name" value="ASP_PROT_RETROV"/>
    <property type="match status" value="1"/>
</dbReference>
<dbReference type="Gene3D" id="3.30.420.10">
    <property type="entry name" value="Ribonuclease H-like superfamily/Ribonuclease H"/>
    <property type="match status" value="1"/>
</dbReference>
<dbReference type="PROSITE" id="PS50994">
    <property type="entry name" value="INTEGRASE"/>
    <property type="match status" value="1"/>
</dbReference>